<proteinExistence type="predicted"/>
<evidence type="ECO:0000313" key="1">
    <source>
        <dbReference type="EMBL" id="EEF35803.1"/>
    </source>
</evidence>
<dbReference type="Proteomes" id="UP000008311">
    <property type="component" value="Unassembled WGS sequence"/>
</dbReference>
<sequence>MRSKVGKHQVKEIFKQVQKAMRGREVEEAMEQYMDSRSPLIYSILAEKFPTKLRLPPFYTFSEA</sequence>
<evidence type="ECO:0000313" key="2">
    <source>
        <dbReference type="Proteomes" id="UP000008311"/>
    </source>
</evidence>
<reference evidence="2" key="1">
    <citation type="journal article" date="2010" name="Nat. Biotechnol.">
        <title>Draft genome sequence of the oilseed species Ricinus communis.</title>
        <authorList>
            <person name="Chan A.P."/>
            <person name="Crabtree J."/>
            <person name="Zhao Q."/>
            <person name="Lorenzi H."/>
            <person name="Orvis J."/>
            <person name="Puiu D."/>
            <person name="Melake-Berhan A."/>
            <person name="Jones K.M."/>
            <person name="Redman J."/>
            <person name="Chen G."/>
            <person name="Cahoon E.B."/>
            <person name="Gedil M."/>
            <person name="Stanke M."/>
            <person name="Haas B.J."/>
            <person name="Wortman J.R."/>
            <person name="Fraser-Liggett C.M."/>
            <person name="Ravel J."/>
            <person name="Rabinowicz P.D."/>
        </authorList>
    </citation>
    <scope>NUCLEOTIDE SEQUENCE [LARGE SCALE GENOMIC DNA]</scope>
    <source>
        <strain evidence="2">cv. Hale</strain>
    </source>
</reference>
<name>B9SKS2_RICCO</name>
<keyword evidence="2" id="KW-1185">Reference proteome</keyword>
<protein>
    <submittedName>
        <fullName evidence="1">Uncharacterized protein</fullName>
    </submittedName>
</protein>
<gene>
    <name evidence="1" type="ORF">RCOM_1604600</name>
</gene>
<organism evidence="1 2">
    <name type="scientific">Ricinus communis</name>
    <name type="common">Castor bean</name>
    <dbReference type="NCBI Taxonomy" id="3988"/>
    <lineage>
        <taxon>Eukaryota</taxon>
        <taxon>Viridiplantae</taxon>
        <taxon>Streptophyta</taxon>
        <taxon>Embryophyta</taxon>
        <taxon>Tracheophyta</taxon>
        <taxon>Spermatophyta</taxon>
        <taxon>Magnoliopsida</taxon>
        <taxon>eudicotyledons</taxon>
        <taxon>Gunneridae</taxon>
        <taxon>Pentapetalae</taxon>
        <taxon>rosids</taxon>
        <taxon>fabids</taxon>
        <taxon>Malpighiales</taxon>
        <taxon>Euphorbiaceae</taxon>
        <taxon>Acalyphoideae</taxon>
        <taxon>Acalypheae</taxon>
        <taxon>Ricinus</taxon>
    </lineage>
</organism>
<dbReference type="InParanoid" id="B9SKS2"/>
<dbReference type="EMBL" id="EQ974004">
    <property type="protein sequence ID" value="EEF35803.1"/>
    <property type="molecule type" value="Genomic_DNA"/>
</dbReference>
<dbReference type="AlphaFoldDB" id="B9SKS2"/>
<accession>B9SKS2</accession>